<dbReference type="OMA" id="DWGKMPT"/>
<protein>
    <recommendedName>
        <fullName evidence="3">U2A'/phosphoprotein 32 family A C-terminal domain-containing protein</fullName>
    </recommendedName>
</protein>
<dbReference type="InterPro" id="IPR032675">
    <property type="entry name" value="LRR_dom_sf"/>
</dbReference>
<name>F6VPV7_CIOIN</name>
<dbReference type="PANTHER" id="PTHR46759:SF1">
    <property type="entry name" value="LEUCINE-RICH REPEAT-CONTAINING PROTEIN 72"/>
    <property type="match status" value="1"/>
</dbReference>
<keyword evidence="2" id="KW-1185">Reference proteome</keyword>
<evidence type="ECO:0000313" key="1">
    <source>
        <dbReference type="Ensembl" id="ENSCINP00000012916.3"/>
    </source>
</evidence>
<dbReference type="InParanoid" id="F6VPV7"/>
<dbReference type="InterPro" id="IPR042655">
    <property type="entry name" value="LRC72"/>
</dbReference>
<reference evidence="1" key="2">
    <citation type="submission" date="2025-08" db="UniProtKB">
        <authorList>
            <consortium name="Ensembl"/>
        </authorList>
    </citation>
    <scope>IDENTIFICATION</scope>
</reference>
<reference evidence="2" key="1">
    <citation type="journal article" date="2002" name="Science">
        <title>The draft genome of Ciona intestinalis: insights into chordate and vertebrate origins.</title>
        <authorList>
            <person name="Dehal P."/>
            <person name="Satou Y."/>
            <person name="Campbell R.K."/>
            <person name="Chapman J."/>
            <person name="Degnan B."/>
            <person name="De Tomaso A."/>
            <person name="Davidson B."/>
            <person name="Di Gregorio A."/>
            <person name="Gelpke M."/>
            <person name="Goodstein D.M."/>
            <person name="Harafuji N."/>
            <person name="Hastings K.E."/>
            <person name="Ho I."/>
            <person name="Hotta K."/>
            <person name="Huang W."/>
            <person name="Kawashima T."/>
            <person name="Lemaire P."/>
            <person name="Martinez D."/>
            <person name="Meinertzhagen I.A."/>
            <person name="Necula S."/>
            <person name="Nonaka M."/>
            <person name="Putnam N."/>
            <person name="Rash S."/>
            <person name="Saiga H."/>
            <person name="Satake M."/>
            <person name="Terry A."/>
            <person name="Yamada L."/>
            <person name="Wang H.G."/>
            <person name="Awazu S."/>
            <person name="Azumi K."/>
            <person name="Boore J."/>
            <person name="Branno M."/>
            <person name="Chin-Bow S."/>
            <person name="DeSantis R."/>
            <person name="Doyle S."/>
            <person name="Francino P."/>
            <person name="Keys D.N."/>
            <person name="Haga S."/>
            <person name="Hayashi H."/>
            <person name="Hino K."/>
            <person name="Imai K.S."/>
            <person name="Inaba K."/>
            <person name="Kano S."/>
            <person name="Kobayashi K."/>
            <person name="Kobayashi M."/>
            <person name="Lee B.I."/>
            <person name="Makabe K.W."/>
            <person name="Manohar C."/>
            <person name="Matassi G."/>
            <person name="Medina M."/>
            <person name="Mochizuki Y."/>
            <person name="Mount S."/>
            <person name="Morishita T."/>
            <person name="Miura S."/>
            <person name="Nakayama A."/>
            <person name="Nishizaka S."/>
            <person name="Nomoto H."/>
            <person name="Ohta F."/>
            <person name="Oishi K."/>
            <person name="Rigoutsos I."/>
            <person name="Sano M."/>
            <person name="Sasaki A."/>
            <person name="Sasakura Y."/>
            <person name="Shoguchi E."/>
            <person name="Shin-i T."/>
            <person name="Spagnuolo A."/>
            <person name="Stainier D."/>
            <person name="Suzuki M.M."/>
            <person name="Tassy O."/>
            <person name="Takatori N."/>
            <person name="Tokuoka M."/>
            <person name="Yagi K."/>
            <person name="Yoshizaki F."/>
            <person name="Wada S."/>
            <person name="Zhang C."/>
            <person name="Hyatt P.D."/>
            <person name="Larimer F."/>
            <person name="Detter C."/>
            <person name="Doggett N."/>
            <person name="Glavina T."/>
            <person name="Hawkins T."/>
            <person name="Richardson P."/>
            <person name="Lucas S."/>
            <person name="Kohara Y."/>
            <person name="Levine M."/>
            <person name="Satoh N."/>
            <person name="Rokhsar D.S."/>
        </authorList>
    </citation>
    <scope>NUCLEOTIDE SEQUENCE [LARGE SCALE GENOMIC DNA]</scope>
</reference>
<dbReference type="PANTHER" id="PTHR46759">
    <property type="entry name" value="LEUCINE-RICH REPEAT-CONTAINING PROTEIN 72"/>
    <property type="match status" value="1"/>
</dbReference>
<dbReference type="Ensembl" id="ENSCINT00000012916.3">
    <property type="protein sequence ID" value="ENSCINP00000012916.3"/>
    <property type="gene ID" value="ENSCING00000006271.3"/>
</dbReference>
<dbReference type="HOGENOM" id="CLU_061027_4_1_1"/>
<dbReference type="STRING" id="7719.ENSCINP00000012916"/>
<sequence length="210" mass="24096">MSSNQIVNSLLQKQQIKQDSNVVELYLGKLGLSCLSSLGRFRFLQRLWLNSNQIKSLVAEDGIKQSFLRNNHRITELYLQNNELSDVTGGISHLRYLQVLMLQKNQLVNLNAILHELSTLQALRVLNLFDNPVVQEAGYRLLVIHHLPSVALLDREAVTSNERKKCRQIHEPEREEVMSSIAFGRRLGAKRSLERYTKSHDQCGTTHARK</sequence>
<reference evidence="1" key="3">
    <citation type="submission" date="2025-09" db="UniProtKB">
        <authorList>
            <consortium name="Ensembl"/>
        </authorList>
    </citation>
    <scope>IDENTIFICATION</scope>
</reference>
<proteinExistence type="predicted"/>
<evidence type="ECO:0008006" key="3">
    <source>
        <dbReference type="Google" id="ProtNLM"/>
    </source>
</evidence>
<dbReference type="Gene3D" id="3.80.10.10">
    <property type="entry name" value="Ribonuclease Inhibitor"/>
    <property type="match status" value="1"/>
</dbReference>
<dbReference type="AlphaFoldDB" id="F6VPV7"/>
<dbReference type="Proteomes" id="UP000008144">
    <property type="component" value="Unassembled WGS sequence"/>
</dbReference>
<organism evidence="1 2">
    <name type="scientific">Ciona intestinalis</name>
    <name type="common">Transparent sea squirt</name>
    <name type="synonym">Ascidia intestinalis</name>
    <dbReference type="NCBI Taxonomy" id="7719"/>
    <lineage>
        <taxon>Eukaryota</taxon>
        <taxon>Metazoa</taxon>
        <taxon>Chordata</taxon>
        <taxon>Tunicata</taxon>
        <taxon>Ascidiacea</taxon>
        <taxon>Phlebobranchia</taxon>
        <taxon>Cionidae</taxon>
        <taxon>Ciona</taxon>
    </lineage>
</organism>
<evidence type="ECO:0000313" key="2">
    <source>
        <dbReference type="Proteomes" id="UP000008144"/>
    </source>
</evidence>
<dbReference type="Pfam" id="PF14580">
    <property type="entry name" value="LRR_9"/>
    <property type="match status" value="1"/>
</dbReference>
<accession>F6VPV7</accession>
<dbReference type="SUPFAM" id="SSF52075">
    <property type="entry name" value="Outer arm dynein light chain 1"/>
    <property type="match status" value="1"/>
</dbReference>
<dbReference type="GeneTree" id="ENSGT00940000165642"/>